<accession>A0A8E4FD95</accession>
<protein>
    <recommendedName>
        <fullName evidence="1">Zorya protein ZorC EH domain-containing protein</fullName>
    </recommendedName>
</protein>
<comment type="caution">
    <text evidence="2">The sequence shown here is derived from an EMBL/GenBank/DDBJ whole genome shotgun (WGS) entry which is preliminary data.</text>
</comment>
<dbReference type="InterPro" id="IPR028943">
    <property type="entry name" value="ZorC_EH_Signature_dom"/>
</dbReference>
<name>A0A8E4FD95_9GAMM</name>
<evidence type="ECO:0000259" key="1">
    <source>
        <dbReference type="Pfam" id="PF15611"/>
    </source>
</evidence>
<gene>
    <name evidence="2" type="ORF">HLH11_12455</name>
</gene>
<reference evidence="2 3" key="1">
    <citation type="submission" date="2020-04" db="EMBL/GenBank/DDBJ databases">
        <title>Acinetobacter Taxon 24.</title>
        <authorList>
            <person name="Nemec A."/>
            <person name="Radolfova-Krizova L."/>
            <person name="Higgins P.G."/>
            <person name="Spanelova P."/>
        </authorList>
    </citation>
    <scope>NUCLEOTIDE SEQUENCE [LARGE SCALE GENOMIC DNA]</scope>
    <source>
        <strain evidence="2 3">ANC 4280</strain>
    </source>
</reference>
<dbReference type="Proteomes" id="UP000532147">
    <property type="component" value="Unassembled WGS sequence"/>
</dbReference>
<evidence type="ECO:0000313" key="2">
    <source>
        <dbReference type="EMBL" id="NNH39429.1"/>
    </source>
</evidence>
<feature type="domain" description="Zorya protein ZorC EH" evidence="1">
    <location>
        <begin position="110"/>
        <end position="451"/>
    </location>
</feature>
<proteinExistence type="predicted"/>
<sequence>MSIANLKRRLEEKLSGHSVVDVTNAKFVKPQRLLKTLSVLDQKFDDLENSLPLDEKIFRTISKLESSGFGHLTRRDWKNLAWALSKILPGAQEKLIFSDIGKRIIHHFQQSEMDLIGLVYFPLLYSYFALENEDVKNKPAIWLQLRDVLNTNRSGVYRDLKRPKKWMNTLVDYSEILSNSPTKSFVKRFLEDKDASSVANELESLKMAPNSWFWDDLIKSSIQSINGMNEQDYLKIIPRFLHLAEQNLLYTADILVALLERYARTSERQKVNEALKHLALNQWGNPQYESSAGWSNVNANTKQMVIQWFVRADLEAFFKLFSASADINRFNYWIKFIDKISFSQIFLGPSALQSQQTQHKKFRELNRGRLKELMGSTASNNAFLLKIENVYIVDFSDTGNACYAYNYLPYKDKDRRIFIGELKNKNTVLFVGKGGGKIALSHSGDWEARFDEHLDNIGISSNQHRAGNHNSRYGRKY</sequence>
<dbReference type="EMBL" id="JABERH010000029">
    <property type="protein sequence ID" value="NNH39429.1"/>
    <property type="molecule type" value="Genomic_DNA"/>
</dbReference>
<evidence type="ECO:0000313" key="3">
    <source>
        <dbReference type="Proteomes" id="UP000532147"/>
    </source>
</evidence>
<dbReference type="AlphaFoldDB" id="A0A8E4FD95"/>
<organism evidence="2 3">
    <name type="scientific">Acinetobacter terrae</name>
    <dbReference type="NCBI Taxonomy" id="2731247"/>
    <lineage>
        <taxon>Bacteria</taxon>
        <taxon>Pseudomonadati</taxon>
        <taxon>Pseudomonadota</taxon>
        <taxon>Gammaproteobacteria</taxon>
        <taxon>Moraxellales</taxon>
        <taxon>Moraxellaceae</taxon>
        <taxon>Acinetobacter</taxon>
        <taxon>Acinetobacter Taxon 24</taxon>
    </lineage>
</organism>
<dbReference type="Pfam" id="PF15611">
    <property type="entry name" value="EH_Signature"/>
    <property type="match status" value="1"/>
</dbReference>